<feature type="region of interest" description="Disordered" evidence="2">
    <location>
        <begin position="1352"/>
        <end position="1442"/>
    </location>
</feature>
<dbReference type="InterPro" id="IPR008936">
    <property type="entry name" value="Rho_GTPase_activation_prot"/>
</dbReference>
<gene>
    <name evidence="5" type="ORF">VFPPC_00627</name>
</gene>
<feature type="compositionally biased region" description="Basic and acidic residues" evidence="2">
    <location>
        <begin position="320"/>
        <end position="345"/>
    </location>
</feature>
<feature type="compositionally biased region" description="Low complexity" evidence="2">
    <location>
        <begin position="70"/>
        <end position="85"/>
    </location>
</feature>
<dbReference type="Pfam" id="PF00620">
    <property type="entry name" value="RhoGAP"/>
    <property type="match status" value="1"/>
</dbReference>
<dbReference type="Gene3D" id="2.30.29.30">
    <property type="entry name" value="Pleckstrin-homology domain (PH domain)/Phosphotyrosine-binding domain (PTB)"/>
    <property type="match status" value="1"/>
</dbReference>
<feature type="compositionally biased region" description="Low complexity" evidence="2">
    <location>
        <begin position="211"/>
        <end position="234"/>
    </location>
</feature>
<dbReference type="FunFam" id="2.30.29.30:FF:000452">
    <property type="entry name" value="Rho GTPase activator (Bem3)"/>
    <property type="match status" value="1"/>
</dbReference>
<dbReference type="OrthoDB" id="185175at2759"/>
<feature type="region of interest" description="Disordered" evidence="2">
    <location>
        <begin position="640"/>
        <end position="673"/>
    </location>
</feature>
<evidence type="ECO:0000256" key="1">
    <source>
        <dbReference type="ARBA" id="ARBA00022468"/>
    </source>
</evidence>
<keyword evidence="1" id="KW-0343">GTPase activation</keyword>
<feature type="compositionally biased region" description="Polar residues" evidence="2">
    <location>
        <begin position="54"/>
        <end position="65"/>
    </location>
</feature>
<feature type="region of interest" description="Disordered" evidence="2">
    <location>
        <begin position="918"/>
        <end position="938"/>
    </location>
</feature>
<evidence type="ECO:0000313" key="5">
    <source>
        <dbReference type="EMBL" id="OAQ72731.1"/>
    </source>
</evidence>
<dbReference type="CDD" id="cd13277">
    <property type="entry name" value="PH_Bem3"/>
    <property type="match status" value="1"/>
</dbReference>
<dbReference type="GO" id="GO:0035091">
    <property type="term" value="F:phosphatidylinositol binding"/>
    <property type="evidence" value="ECO:0007669"/>
    <property type="project" value="InterPro"/>
</dbReference>
<dbReference type="GO" id="GO:0005938">
    <property type="term" value="C:cell cortex"/>
    <property type="evidence" value="ECO:0007669"/>
    <property type="project" value="UniProtKB-ARBA"/>
</dbReference>
<feature type="compositionally biased region" description="Polar residues" evidence="2">
    <location>
        <begin position="918"/>
        <end position="933"/>
    </location>
</feature>
<evidence type="ECO:0000256" key="2">
    <source>
        <dbReference type="SAM" id="MobiDB-lite"/>
    </source>
</evidence>
<dbReference type="SUPFAM" id="SSF50729">
    <property type="entry name" value="PH domain-like"/>
    <property type="match status" value="1"/>
</dbReference>
<dbReference type="SMART" id="SM00324">
    <property type="entry name" value="RhoGAP"/>
    <property type="match status" value="1"/>
</dbReference>
<dbReference type="Proteomes" id="UP000078397">
    <property type="component" value="Unassembled WGS sequence"/>
</dbReference>
<dbReference type="EMBL" id="LSBJ02000001">
    <property type="protein sequence ID" value="OAQ72731.1"/>
    <property type="molecule type" value="Genomic_DNA"/>
</dbReference>
<dbReference type="SMART" id="SM00233">
    <property type="entry name" value="PH"/>
    <property type="match status" value="1"/>
</dbReference>
<reference evidence="5 6" key="1">
    <citation type="journal article" date="2016" name="PLoS Pathog.">
        <title>Biosynthesis of antibiotic leucinostatins in bio-control fungus Purpureocillium lilacinum and their inhibition on phytophthora revealed by genome mining.</title>
        <authorList>
            <person name="Wang G."/>
            <person name="Liu Z."/>
            <person name="Lin R."/>
            <person name="Li E."/>
            <person name="Mao Z."/>
            <person name="Ling J."/>
            <person name="Yang Y."/>
            <person name="Yin W.B."/>
            <person name="Xie B."/>
        </authorList>
    </citation>
    <scope>NUCLEOTIDE SEQUENCE [LARGE SCALE GENOMIC DNA]</scope>
    <source>
        <strain evidence="5">170</strain>
    </source>
</reference>
<feature type="compositionally biased region" description="Basic and acidic residues" evidence="2">
    <location>
        <begin position="531"/>
        <end position="550"/>
    </location>
</feature>
<name>A0A179G5S3_METCM</name>
<proteinExistence type="predicted"/>
<feature type="compositionally biased region" description="Polar residues" evidence="2">
    <location>
        <begin position="164"/>
        <end position="178"/>
    </location>
</feature>
<dbReference type="PANTHER" id="PTHR23176:SF129">
    <property type="entry name" value="RHO GTPASE ACTIVATING PROTEIN AT 16F, ISOFORM E-RELATED"/>
    <property type="match status" value="1"/>
</dbReference>
<feature type="domain" description="Rho-GAP" evidence="4">
    <location>
        <begin position="1163"/>
        <end position="1375"/>
    </location>
</feature>
<dbReference type="PANTHER" id="PTHR23176">
    <property type="entry name" value="RHO/RAC/CDC GTPASE-ACTIVATING PROTEIN"/>
    <property type="match status" value="1"/>
</dbReference>
<feature type="compositionally biased region" description="Polar residues" evidence="2">
    <location>
        <begin position="557"/>
        <end position="569"/>
    </location>
</feature>
<feature type="compositionally biased region" description="Low complexity" evidence="2">
    <location>
        <begin position="93"/>
        <end position="106"/>
    </location>
</feature>
<keyword evidence="6" id="KW-1185">Reference proteome</keyword>
<feature type="compositionally biased region" description="Polar residues" evidence="2">
    <location>
        <begin position="1356"/>
        <end position="1365"/>
    </location>
</feature>
<dbReference type="PROSITE" id="PS50003">
    <property type="entry name" value="PH_DOMAIN"/>
    <property type="match status" value="1"/>
</dbReference>
<feature type="compositionally biased region" description="Low complexity" evidence="2">
    <location>
        <begin position="352"/>
        <end position="362"/>
    </location>
</feature>
<dbReference type="Gene3D" id="1.10.555.10">
    <property type="entry name" value="Rho GTPase activation protein"/>
    <property type="match status" value="1"/>
</dbReference>
<feature type="compositionally biased region" description="Low complexity" evidence="2">
    <location>
        <begin position="1384"/>
        <end position="1393"/>
    </location>
</feature>
<dbReference type="GO" id="GO:0005096">
    <property type="term" value="F:GTPase activator activity"/>
    <property type="evidence" value="ECO:0007669"/>
    <property type="project" value="UniProtKB-KW"/>
</dbReference>
<feature type="region of interest" description="Disordered" evidence="2">
    <location>
        <begin position="1"/>
        <end position="250"/>
    </location>
</feature>
<dbReference type="GO" id="GO:0007165">
    <property type="term" value="P:signal transduction"/>
    <property type="evidence" value="ECO:0007669"/>
    <property type="project" value="InterPro"/>
</dbReference>
<evidence type="ECO:0000259" key="3">
    <source>
        <dbReference type="PROSITE" id="PS50003"/>
    </source>
</evidence>
<evidence type="ECO:0000259" key="4">
    <source>
        <dbReference type="PROSITE" id="PS50238"/>
    </source>
</evidence>
<feature type="compositionally biased region" description="Basic and acidic residues" evidence="2">
    <location>
        <begin position="1397"/>
        <end position="1407"/>
    </location>
</feature>
<dbReference type="PROSITE" id="PS50238">
    <property type="entry name" value="RHOGAP"/>
    <property type="match status" value="1"/>
</dbReference>
<dbReference type="Gene3D" id="3.30.1520.10">
    <property type="entry name" value="Phox-like domain"/>
    <property type="match status" value="1"/>
</dbReference>
<feature type="compositionally biased region" description="Basic and acidic residues" evidence="2">
    <location>
        <begin position="396"/>
        <end position="436"/>
    </location>
</feature>
<dbReference type="Pfam" id="PF00169">
    <property type="entry name" value="PH"/>
    <property type="match status" value="1"/>
</dbReference>
<feature type="compositionally biased region" description="Polar residues" evidence="2">
    <location>
        <begin position="841"/>
        <end position="855"/>
    </location>
</feature>
<feature type="compositionally biased region" description="Low complexity" evidence="2">
    <location>
        <begin position="39"/>
        <end position="53"/>
    </location>
</feature>
<feature type="compositionally biased region" description="Pro residues" evidence="2">
    <location>
        <begin position="645"/>
        <end position="668"/>
    </location>
</feature>
<dbReference type="InterPro" id="IPR000198">
    <property type="entry name" value="RhoGAP_dom"/>
</dbReference>
<feature type="compositionally biased region" description="Basic and acidic residues" evidence="2">
    <location>
        <begin position="26"/>
        <end position="36"/>
    </location>
</feature>
<comment type="caution">
    <text evidence="5">The sequence shown here is derived from an EMBL/GenBank/DDBJ whole genome shotgun (WGS) entry which is preliminary data.</text>
</comment>
<feature type="region of interest" description="Disordered" evidence="2">
    <location>
        <begin position="310"/>
        <end position="627"/>
    </location>
</feature>
<dbReference type="CDD" id="cd06093">
    <property type="entry name" value="PX_domain"/>
    <property type="match status" value="1"/>
</dbReference>
<sequence>MSQHAPRRGQPSSSDAFSNPDIDAEVGARHRWDSRRSHASQLPSSPPSHSQSSVDDNSTSPTTGRLINVPSLSSLGSLPHPGQRSPRPPVPSPLSTSSNVATSPSSTSPPEPAVSATRQGFQPIGGKLAEKTISRAPVGQTTFYSDSSSPSSPDDEIPRLNFPNHPNDNRSVSDTVRSTPAPRPSKAGKPVMAATMAANSTEGTKGLPRNSSIDTAISTISSKQGQGSSGSKSGPQDAPGSPDIASLIKTAGSPEAVIQHLLKEKHSQSQQNTQLWRLVDKQRAMILGLNKDLEAALKEKEKYRRKLKEIMANPAVKEAASGHKVESSSGDRVERGAISPREQRPQPRVQTSGPPDSPSLDSDSQKDSPIDIPSMAPYPITPPADKPHVSPNPVREMLDPKHAMPKAQEHALGKFDHEAEDKAADVAWKDKGEQQLREIPYNVSLPPSRSFPSEPPKVPPPKIPTAAPSVAAGEPSPQTDKGLSQFPSPPRKAPPAPLQLKKQVRQNLAATADDDTESDYDDILEVDEIVGETRGRRKTREDDDKEREAVAFRQAQERSASQTGPQSPTKVPKAHYPTSTPSSQAQEPEQSASINALLLPVKKTEIPAPLLSPGLPATPRPLGNIQHSASAPLSARLVGASAPLSPRPPRQPIVLPPNTPLMSPPPPGSASSSSVALLNVAKYSGDGSQSSPTERTKIYRGLVTDEYPNLLLPPNALPSIKVKVASSRMKPSRASLLSLTQLEEDPVFTLAIISRADDGELWRVEKDIASLSKLDSRLKQCPDCAAKTPDRTLFTGHSPAKLDSRREALEEYMAEVLDTPFDIATAIELCKYLSTHTLPPNADETGSSFRPTPENSGLKIGADGRPLRSGYLTKKGKNFGGWKVRFFVLEGPEPEFKYYETPGGAHLGTIRLRNAQIGKQSHTQSNENQSPARPTTGEELDNQFRHAFLIMEPKKRDSSAYVKHILCAESDKERDVWVDVLLQWIDYQDPDDSRPPQGTKPAHDQQVSGPDHPSGGRSKKNPPGSGKSHHQHGDSDTLIGVRYDSTHAGDAPQKGTTALSEQQGSQNFASETMSSQANKTISAPKDPQLISDSAAWGNRIGGLSAPTHDEKKQRKRSFFGFGPKTRTSSDGQDSLFGGSDAGSGSAVPASYGQQGPTRQVFGAPLAEAVRYNPPVDVDVPLPSVVYRCIQYLDHHDAIYEEGIFRLSGSSVVIKQLRERFNVESDVNLVADEVYHDIHAVASLLKGYLRELPTTILTRDLHLDFMQTTEVLDRHEKVARLNELTQRLPRANATLLKYLIAFLIRIINNSDKNKMNVRNVGIVFSPTLNIPAQVFAMFLQNYEGIFGIAPEEYELPSPSTESSEVQGQPDAPLQRFVEPPPPRPSTSSGGSASPHRQPRMEARRDHSRSTPTPPLMANIQGARSTPTPPLGLHGGASRPAYESGYSMPNGFDGHGYHPVHRVAPGYDRPTYQSPGEDYGVVEQQRASNAKRRESSIYMGGVVGLQQQGSRSRLREEAQI</sequence>
<dbReference type="InterPro" id="IPR036871">
    <property type="entry name" value="PX_dom_sf"/>
</dbReference>
<feature type="compositionally biased region" description="Low complexity" evidence="2">
    <location>
        <begin position="581"/>
        <end position="593"/>
    </location>
</feature>
<feature type="compositionally biased region" description="Pro residues" evidence="2">
    <location>
        <begin position="487"/>
        <end position="497"/>
    </location>
</feature>
<dbReference type="InterPro" id="IPR001849">
    <property type="entry name" value="PH_domain"/>
</dbReference>
<feature type="compositionally biased region" description="Acidic residues" evidence="2">
    <location>
        <begin position="512"/>
        <end position="530"/>
    </location>
</feature>
<feature type="compositionally biased region" description="Pro residues" evidence="2">
    <location>
        <begin position="453"/>
        <end position="463"/>
    </location>
</feature>
<feature type="region of interest" description="Disordered" evidence="2">
    <location>
        <begin position="841"/>
        <end position="862"/>
    </location>
</feature>
<feature type="region of interest" description="Disordered" evidence="2">
    <location>
        <begin position="988"/>
        <end position="1154"/>
    </location>
</feature>
<organism evidence="5 6">
    <name type="scientific">Pochonia chlamydosporia 170</name>
    <dbReference type="NCBI Taxonomy" id="1380566"/>
    <lineage>
        <taxon>Eukaryota</taxon>
        <taxon>Fungi</taxon>
        <taxon>Dikarya</taxon>
        <taxon>Ascomycota</taxon>
        <taxon>Pezizomycotina</taxon>
        <taxon>Sordariomycetes</taxon>
        <taxon>Hypocreomycetidae</taxon>
        <taxon>Hypocreales</taxon>
        <taxon>Clavicipitaceae</taxon>
        <taxon>Pochonia</taxon>
    </lineage>
</organism>
<dbReference type="KEGG" id="pchm:VFPPC_00627"/>
<feature type="domain" description="PH" evidence="3">
    <location>
        <begin position="865"/>
        <end position="986"/>
    </location>
</feature>
<evidence type="ECO:0000313" key="6">
    <source>
        <dbReference type="Proteomes" id="UP000078397"/>
    </source>
</evidence>
<dbReference type="GeneID" id="28844604"/>
<feature type="compositionally biased region" description="Polar residues" evidence="2">
    <location>
        <begin position="1054"/>
        <end position="1081"/>
    </location>
</feature>
<dbReference type="InterPro" id="IPR011993">
    <property type="entry name" value="PH-like_dom_sf"/>
</dbReference>
<accession>A0A179G5S3</accession>
<protein>
    <submittedName>
        <fullName evidence="5">RhoGAP domain-containing protein</fullName>
    </submittedName>
</protein>
<dbReference type="SUPFAM" id="SSF48350">
    <property type="entry name" value="GTPase activation domain, GAP"/>
    <property type="match status" value="1"/>
</dbReference>
<dbReference type="RefSeq" id="XP_018148814.1">
    <property type="nucleotide sequence ID" value="XM_018280610.1"/>
</dbReference>
<dbReference type="InterPro" id="IPR050729">
    <property type="entry name" value="Rho-GAP"/>
</dbReference>
<dbReference type="STRING" id="1380566.A0A179G5S3"/>